<feature type="signal peptide" evidence="1">
    <location>
        <begin position="1"/>
        <end position="24"/>
    </location>
</feature>
<dbReference type="EMBL" id="BLXT01007171">
    <property type="protein sequence ID" value="GFO37063.1"/>
    <property type="molecule type" value="Genomic_DNA"/>
</dbReference>
<reference evidence="2 3" key="1">
    <citation type="journal article" date="2021" name="Elife">
        <title>Chloroplast acquisition without the gene transfer in kleptoplastic sea slugs, Plakobranchus ocellatus.</title>
        <authorList>
            <person name="Maeda T."/>
            <person name="Takahashi S."/>
            <person name="Yoshida T."/>
            <person name="Shimamura S."/>
            <person name="Takaki Y."/>
            <person name="Nagai Y."/>
            <person name="Toyoda A."/>
            <person name="Suzuki Y."/>
            <person name="Arimoto A."/>
            <person name="Ishii H."/>
            <person name="Satoh N."/>
            <person name="Nishiyama T."/>
            <person name="Hasebe M."/>
            <person name="Maruyama T."/>
            <person name="Minagawa J."/>
            <person name="Obokata J."/>
            <person name="Shigenobu S."/>
        </authorList>
    </citation>
    <scope>NUCLEOTIDE SEQUENCE [LARGE SCALE GENOMIC DNA]</scope>
</reference>
<evidence type="ECO:0000313" key="2">
    <source>
        <dbReference type="EMBL" id="GFO37063.1"/>
    </source>
</evidence>
<organism evidence="2 3">
    <name type="scientific">Plakobranchus ocellatus</name>
    <dbReference type="NCBI Taxonomy" id="259542"/>
    <lineage>
        <taxon>Eukaryota</taxon>
        <taxon>Metazoa</taxon>
        <taxon>Spiralia</taxon>
        <taxon>Lophotrochozoa</taxon>
        <taxon>Mollusca</taxon>
        <taxon>Gastropoda</taxon>
        <taxon>Heterobranchia</taxon>
        <taxon>Euthyneura</taxon>
        <taxon>Panpulmonata</taxon>
        <taxon>Sacoglossa</taxon>
        <taxon>Placobranchoidea</taxon>
        <taxon>Plakobranchidae</taxon>
        <taxon>Plakobranchus</taxon>
    </lineage>
</organism>
<name>A0AAV4CYQ7_9GAST</name>
<feature type="chain" id="PRO_5043584965" evidence="1">
    <location>
        <begin position="25"/>
        <end position="207"/>
    </location>
</feature>
<keyword evidence="1" id="KW-0732">Signal</keyword>
<dbReference type="AlphaFoldDB" id="A0AAV4CYQ7"/>
<comment type="caution">
    <text evidence="2">The sequence shown here is derived from an EMBL/GenBank/DDBJ whole genome shotgun (WGS) entry which is preliminary data.</text>
</comment>
<sequence length="207" mass="23046">MARLIHAVLLVLAMIVGGPSLVGGATDDFACTIPQEAKEFHQYYSYTGDHSVLDEREYGHREYGYAQYSTGELLVVTPSDLKCILKISLFMTIAMTISPVKCTVTNLATSDQRFIFGYKRSDGKGHVPSPESLLHMFQKDQFSSQAKRHTSSYKKILQGNIDRKKANTAKNVNRMTTRSGQVNSLREMLSIEDTGGFIIAILIKDDS</sequence>
<protein>
    <submittedName>
        <fullName evidence="2">Uncharacterized protein</fullName>
    </submittedName>
</protein>
<gene>
    <name evidence="2" type="ORF">PoB_006356800</name>
</gene>
<evidence type="ECO:0000256" key="1">
    <source>
        <dbReference type="SAM" id="SignalP"/>
    </source>
</evidence>
<keyword evidence="3" id="KW-1185">Reference proteome</keyword>
<dbReference type="Proteomes" id="UP000735302">
    <property type="component" value="Unassembled WGS sequence"/>
</dbReference>
<accession>A0AAV4CYQ7</accession>
<evidence type="ECO:0000313" key="3">
    <source>
        <dbReference type="Proteomes" id="UP000735302"/>
    </source>
</evidence>
<proteinExistence type="predicted"/>